<dbReference type="InterPro" id="IPR036770">
    <property type="entry name" value="Ankyrin_rpt-contain_sf"/>
</dbReference>
<dbReference type="InterPro" id="IPR002110">
    <property type="entry name" value="Ankyrin_rpt"/>
</dbReference>
<feature type="coiled-coil region" evidence="1">
    <location>
        <begin position="226"/>
        <end position="253"/>
    </location>
</feature>
<dbReference type="RefSeq" id="YP_009482069.1">
    <property type="nucleotide sequence ID" value="NC_037666.1"/>
</dbReference>
<dbReference type="SUPFAM" id="SSF48403">
    <property type="entry name" value="Ankyrin repeat"/>
    <property type="match status" value="1"/>
</dbReference>
<dbReference type="SMART" id="SM00248">
    <property type="entry name" value="ANK"/>
    <property type="match status" value="4"/>
</dbReference>
<sequence>MDDFEREMEALTEVGGRSSALKEAIERGNVRIVERLTEDGFGLKDKYFSACSKAILAGQFEVLKLLVSRGAELDRYAVNQAASTGRLDLLEWLVVDNRKWVDEYAYEAAARGGHTAVLDWLLERGIKWAADSVMDAVKCGQLGALQWFHDHGCTFNSEHAHAAADKGNLAVLQWLHAKGCPIDVASCVANARINEHDDIVAWLRRDEDPTVIEIERREIETLASGRKRAREALDRHDAAIAEHKEHIKRIKRESADDRAHAEMVAVVEPILNGKCLRGSWWKDRMSDPTCRTWFFIKEKDDAIISALLSVCDGDDTRLDLETRSLLRRRVKIVDREAALAIKVTSECYANSDYEDDARFHSDDDWKIILSNGDERDDCNIIIDSSSAFDKWLNKNGEVDDREYNGDSDGHRYTGTVTLEGLLIEVSSIV</sequence>
<dbReference type="PANTHER" id="PTHR46586:SF3">
    <property type="entry name" value="ANKYRIN REPEAT-CONTAINING PROTEIN"/>
    <property type="match status" value="1"/>
</dbReference>
<keyword evidence="1" id="KW-0175">Coiled coil</keyword>
<dbReference type="EMBL" id="MG011690">
    <property type="protein sequence ID" value="AVK76066.1"/>
    <property type="molecule type" value="Genomic_DNA"/>
</dbReference>
<gene>
    <name evidence="2" type="ORF">pneo_cds_459</name>
</gene>
<evidence type="ECO:0000313" key="2">
    <source>
        <dbReference type="EMBL" id="AVK76066.1"/>
    </source>
</evidence>
<dbReference type="Gene3D" id="1.25.40.20">
    <property type="entry name" value="Ankyrin repeat-containing domain"/>
    <property type="match status" value="1"/>
</dbReference>
<dbReference type="KEGG" id="vg:36842779"/>
<dbReference type="InterPro" id="IPR052050">
    <property type="entry name" value="SecEffector_AnkRepeat"/>
</dbReference>
<dbReference type="Proteomes" id="UP000249287">
    <property type="component" value="Segment"/>
</dbReference>
<dbReference type="PANTHER" id="PTHR46586">
    <property type="entry name" value="ANKYRIN REPEAT-CONTAINING PROTEIN"/>
    <property type="match status" value="1"/>
</dbReference>
<organism evidence="2">
    <name type="scientific">Pandoravirus neocaledonia</name>
    <dbReference type="NCBI Taxonomy" id="2107708"/>
    <lineage>
        <taxon>Viruses</taxon>
        <taxon>Pandoravirus</taxon>
    </lineage>
</organism>
<dbReference type="GeneID" id="36842779"/>
<proteinExistence type="predicted"/>
<name>A0A2U7UCA2_9VIRU</name>
<protein>
    <submittedName>
        <fullName evidence="2">Ankyrin repeat domain containing protein</fullName>
    </submittedName>
</protein>
<evidence type="ECO:0000256" key="1">
    <source>
        <dbReference type="SAM" id="Coils"/>
    </source>
</evidence>
<reference evidence="2" key="1">
    <citation type="journal article" date="2018" name="Nat. Commun.">
        <title>Diversity and evolution of the emerging Pandoraviridae family.</title>
        <authorList>
            <person name="Legendre M."/>
            <person name="Fabre E."/>
            <person name="Poirot O."/>
            <person name="Jeudy S."/>
            <person name="Lartigue A."/>
            <person name="Alempic J.M."/>
            <person name="Beucher L."/>
            <person name="Philippe N."/>
            <person name="Bertaux L."/>
            <person name="Christo-Foroux E."/>
            <person name="Labadie K."/>
            <person name="Coute Y."/>
            <person name="Abergel C."/>
            <person name="Claverie J.M."/>
        </authorList>
    </citation>
    <scope>NUCLEOTIDE SEQUENCE [LARGE SCALE GENOMIC DNA]</scope>
    <source>
        <strain evidence="2">Neocaledonia</strain>
    </source>
</reference>
<accession>A0A2U7UCA2</accession>